<accession>A0ABY3WX77</accession>
<protein>
    <submittedName>
        <fullName evidence="1">Uncharacterized protein</fullName>
    </submittedName>
</protein>
<dbReference type="EMBL" id="CP093379">
    <property type="protein sequence ID" value="UNM95204.1"/>
    <property type="molecule type" value="Genomic_DNA"/>
</dbReference>
<sequence>MSSVMSAEAMFLSLAVPEITVRTFPDLDHGFKDEMGQSHGEDIVKVIKEWIPLILE</sequence>
<evidence type="ECO:0000313" key="1">
    <source>
        <dbReference type="EMBL" id="UNM95204.1"/>
    </source>
</evidence>
<reference evidence="1 2" key="1">
    <citation type="submission" date="2022-03" db="EMBL/GenBank/DDBJ databases">
        <title>Ignatzschineria rhizosphaerae HR5S32.</title>
        <authorList>
            <person name="Sun J.Q."/>
            <person name="Feng J.Y."/>
        </authorList>
    </citation>
    <scope>NUCLEOTIDE SEQUENCE [LARGE SCALE GENOMIC DNA]</scope>
    <source>
        <strain evidence="1 2">HR5S32</strain>
    </source>
</reference>
<organism evidence="1 2">
    <name type="scientific">Ignatzschineria rhizosphaerae</name>
    <dbReference type="NCBI Taxonomy" id="2923279"/>
    <lineage>
        <taxon>Bacteria</taxon>
        <taxon>Pseudomonadati</taxon>
        <taxon>Pseudomonadota</taxon>
        <taxon>Gammaproteobacteria</taxon>
        <taxon>Cardiobacteriales</taxon>
        <taxon>Ignatzschineriaceae</taxon>
        <taxon>Ignatzschineria</taxon>
    </lineage>
</organism>
<keyword evidence="2" id="KW-1185">Reference proteome</keyword>
<dbReference type="RefSeq" id="WP_242147218.1">
    <property type="nucleotide sequence ID" value="NZ_CP093379.1"/>
</dbReference>
<evidence type="ECO:0000313" key="2">
    <source>
        <dbReference type="Proteomes" id="UP000829542"/>
    </source>
</evidence>
<gene>
    <name evidence="1" type="ORF">MMG00_08165</name>
</gene>
<proteinExistence type="predicted"/>
<dbReference type="Proteomes" id="UP000829542">
    <property type="component" value="Chromosome"/>
</dbReference>
<name>A0ABY3WX77_9GAMM</name>